<feature type="transmembrane region" description="Helical" evidence="1">
    <location>
        <begin position="22"/>
        <end position="39"/>
    </location>
</feature>
<evidence type="ECO:0000256" key="1">
    <source>
        <dbReference type="SAM" id="Phobius"/>
    </source>
</evidence>
<name>A0A3D8Y7D7_9BACT</name>
<comment type="caution">
    <text evidence="2">The sequence shown here is derived from an EMBL/GenBank/DDBJ whole genome shotgun (WGS) entry which is preliminary data.</text>
</comment>
<organism evidence="2 3">
    <name type="scientific">Dyadobacter luteus</name>
    <dbReference type="NCBI Taxonomy" id="2259619"/>
    <lineage>
        <taxon>Bacteria</taxon>
        <taxon>Pseudomonadati</taxon>
        <taxon>Bacteroidota</taxon>
        <taxon>Cytophagia</taxon>
        <taxon>Cytophagales</taxon>
        <taxon>Spirosomataceae</taxon>
        <taxon>Dyadobacter</taxon>
    </lineage>
</organism>
<accession>A0A3D8Y7D7</accession>
<keyword evidence="1" id="KW-1133">Transmembrane helix</keyword>
<dbReference type="EMBL" id="QNUL01000022">
    <property type="protein sequence ID" value="REA58161.1"/>
    <property type="molecule type" value="Genomic_DNA"/>
</dbReference>
<keyword evidence="1" id="KW-0812">Transmembrane</keyword>
<reference evidence="2 3" key="1">
    <citation type="submission" date="2018-07" db="EMBL/GenBank/DDBJ databases">
        <title>Dyadobacter roseus sp. nov., isolated from rose rhizosphere soil.</title>
        <authorList>
            <person name="Chen L."/>
        </authorList>
    </citation>
    <scope>NUCLEOTIDE SEQUENCE [LARGE SCALE GENOMIC DNA]</scope>
    <source>
        <strain evidence="2 3">RS19</strain>
    </source>
</reference>
<dbReference type="AlphaFoldDB" id="A0A3D8Y7D7"/>
<protein>
    <submittedName>
        <fullName evidence="2">Uncharacterized protein</fullName>
    </submittedName>
</protein>
<gene>
    <name evidence="2" type="ORF">DSL64_21375</name>
</gene>
<proteinExistence type="predicted"/>
<evidence type="ECO:0000313" key="3">
    <source>
        <dbReference type="Proteomes" id="UP000256373"/>
    </source>
</evidence>
<keyword evidence="3" id="KW-1185">Reference proteome</keyword>
<sequence length="122" mass="14247">MSIVIFGSIFLVSSYFIEDDSSFVNIFLAVLCILVTYISSRFSNIKYNSEEIVVQNFFGSTRFEKSDFVKIRAFRSYLNFYVIVFKNNRSYLFGQASSKMFLTDYANEDAAEMERELFSNDK</sequence>
<evidence type="ECO:0000313" key="2">
    <source>
        <dbReference type="EMBL" id="REA58161.1"/>
    </source>
</evidence>
<keyword evidence="1" id="KW-0472">Membrane</keyword>
<dbReference type="Proteomes" id="UP000256373">
    <property type="component" value="Unassembled WGS sequence"/>
</dbReference>